<dbReference type="InterPro" id="IPR048433">
    <property type="entry name" value="YNCE-like_beta-prop"/>
</dbReference>
<gene>
    <name evidence="3" type="ORF">NCTC11343_00239</name>
</gene>
<name>A0A2X2L3C0_SPHMU</name>
<dbReference type="RefSeq" id="WP_239468811.1">
    <property type="nucleotide sequence ID" value="NZ_CP069793.1"/>
</dbReference>
<accession>A0A2X2L3C0</accession>
<keyword evidence="1" id="KW-0732">Signal</keyword>
<sequence>MKRIGTFILTTCMFATSQLTFSQNNIQNRISSILESNKVGLPNGWTLTPVGKQIELGDLPLNLVISHHKKLAAVSNNGQSTQTIDLIDLASQRKIDSIAIPKSWYGLAFSSDDNTLYTSGGHDNMIRIYKINGGKIASKDSIVLSKPWPNKIGIAGLAVDDKNKQQLYTVTREDKKLYVIDLKTKATKATYDLGAEGYTCQLTPDAKQLYISVWGGEKILVWDVTQNKITKEIPVGSHPNEITFSKNGKWLFVANANDNSVSIIDTKT</sequence>
<dbReference type="GeneID" id="97183613"/>
<dbReference type="EMBL" id="UAUU01000002">
    <property type="protein sequence ID" value="SPZ83720.1"/>
    <property type="molecule type" value="Genomic_DNA"/>
</dbReference>
<dbReference type="Gene3D" id="2.130.10.10">
    <property type="entry name" value="YVTN repeat-like/Quinoprotein amine dehydrogenase"/>
    <property type="match status" value="2"/>
</dbReference>
<dbReference type="PANTHER" id="PTHR47197">
    <property type="entry name" value="PROTEIN NIRF"/>
    <property type="match status" value="1"/>
</dbReference>
<dbReference type="InterPro" id="IPR011048">
    <property type="entry name" value="Haem_d1_sf"/>
</dbReference>
<dbReference type="InterPro" id="IPR015943">
    <property type="entry name" value="WD40/YVTN_repeat-like_dom_sf"/>
</dbReference>
<feature type="domain" description="YNCE-like beta-propeller" evidence="2">
    <location>
        <begin position="32"/>
        <end position="268"/>
    </location>
</feature>
<dbReference type="InterPro" id="IPR051200">
    <property type="entry name" value="Host-pathogen_enzymatic-act"/>
</dbReference>
<dbReference type="Pfam" id="PF21783">
    <property type="entry name" value="YNCE"/>
    <property type="match status" value="1"/>
</dbReference>
<reference evidence="3 4" key="1">
    <citation type="submission" date="2018-06" db="EMBL/GenBank/DDBJ databases">
        <authorList>
            <consortium name="Pathogen Informatics"/>
            <person name="Doyle S."/>
        </authorList>
    </citation>
    <scope>NUCLEOTIDE SEQUENCE [LARGE SCALE GENOMIC DNA]</scope>
    <source>
        <strain evidence="3 4">NCTC11343</strain>
    </source>
</reference>
<dbReference type="SUPFAM" id="SSF51004">
    <property type="entry name" value="C-terminal (heme d1) domain of cytochrome cd1-nitrite reductase"/>
    <property type="match status" value="1"/>
</dbReference>
<dbReference type="Proteomes" id="UP000251241">
    <property type="component" value="Unassembled WGS sequence"/>
</dbReference>
<dbReference type="AlphaFoldDB" id="A0A2X2L3C0"/>
<protein>
    <submittedName>
        <fullName evidence="3">3-carboxymuconate cyclase</fullName>
    </submittedName>
</protein>
<evidence type="ECO:0000256" key="1">
    <source>
        <dbReference type="ARBA" id="ARBA00022729"/>
    </source>
</evidence>
<evidence type="ECO:0000313" key="3">
    <source>
        <dbReference type="EMBL" id="SPZ83720.1"/>
    </source>
</evidence>
<proteinExistence type="predicted"/>
<evidence type="ECO:0000259" key="2">
    <source>
        <dbReference type="Pfam" id="PF21783"/>
    </source>
</evidence>
<evidence type="ECO:0000313" key="4">
    <source>
        <dbReference type="Proteomes" id="UP000251241"/>
    </source>
</evidence>
<organism evidence="3 4">
    <name type="scientific">Sphingobacterium multivorum</name>
    <dbReference type="NCBI Taxonomy" id="28454"/>
    <lineage>
        <taxon>Bacteria</taxon>
        <taxon>Pseudomonadati</taxon>
        <taxon>Bacteroidota</taxon>
        <taxon>Sphingobacteriia</taxon>
        <taxon>Sphingobacteriales</taxon>
        <taxon>Sphingobacteriaceae</taxon>
        <taxon>Sphingobacterium</taxon>
    </lineage>
</organism>
<dbReference type="PANTHER" id="PTHR47197:SF3">
    <property type="entry name" value="DIHYDRO-HEME D1 DEHYDROGENASE"/>
    <property type="match status" value="1"/>
</dbReference>